<dbReference type="SUPFAM" id="SSF53335">
    <property type="entry name" value="S-adenosyl-L-methionine-dependent methyltransferases"/>
    <property type="match status" value="1"/>
</dbReference>
<organism evidence="3 4">
    <name type="scientific">Stieleria neptunia</name>
    <dbReference type="NCBI Taxonomy" id="2527979"/>
    <lineage>
        <taxon>Bacteria</taxon>
        <taxon>Pseudomonadati</taxon>
        <taxon>Planctomycetota</taxon>
        <taxon>Planctomycetia</taxon>
        <taxon>Pirellulales</taxon>
        <taxon>Pirellulaceae</taxon>
        <taxon>Stieleria</taxon>
    </lineage>
</organism>
<feature type="domain" description="Methyltransferase" evidence="2">
    <location>
        <begin position="55"/>
        <end position="149"/>
    </location>
</feature>
<dbReference type="KEGG" id="snep:Enr13x_75290"/>
<dbReference type="Proteomes" id="UP000319004">
    <property type="component" value="Chromosome"/>
</dbReference>
<dbReference type="RefSeq" id="WP_145391710.1">
    <property type="nucleotide sequence ID" value="NZ_CP037423.1"/>
</dbReference>
<dbReference type="CDD" id="cd02440">
    <property type="entry name" value="AdoMet_MTases"/>
    <property type="match status" value="1"/>
</dbReference>
<dbReference type="GO" id="GO:0016740">
    <property type="term" value="F:transferase activity"/>
    <property type="evidence" value="ECO:0007669"/>
    <property type="project" value="UniProtKB-KW"/>
</dbReference>
<keyword evidence="4" id="KW-1185">Reference proteome</keyword>
<dbReference type="OrthoDB" id="9811589at2"/>
<accession>A0A518I3J1</accession>
<dbReference type="PANTHER" id="PTHR43861">
    <property type="entry name" value="TRANS-ACONITATE 2-METHYLTRANSFERASE-RELATED"/>
    <property type="match status" value="1"/>
</dbReference>
<evidence type="ECO:0000313" key="3">
    <source>
        <dbReference type="EMBL" id="QDV47618.1"/>
    </source>
</evidence>
<protein>
    <recommendedName>
        <fullName evidence="2">Methyltransferase domain-containing protein</fullName>
    </recommendedName>
</protein>
<dbReference type="InterPro" id="IPR029063">
    <property type="entry name" value="SAM-dependent_MTases_sf"/>
</dbReference>
<dbReference type="EMBL" id="CP037423">
    <property type="protein sequence ID" value="QDV47618.1"/>
    <property type="molecule type" value="Genomic_DNA"/>
</dbReference>
<name>A0A518I3J1_9BACT</name>
<dbReference type="AlphaFoldDB" id="A0A518I3J1"/>
<evidence type="ECO:0000259" key="2">
    <source>
        <dbReference type="Pfam" id="PF13649"/>
    </source>
</evidence>
<evidence type="ECO:0000313" key="4">
    <source>
        <dbReference type="Proteomes" id="UP000319004"/>
    </source>
</evidence>
<reference evidence="3 4" key="1">
    <citation type="submission" date="2019-03" db="EMBL/GenBank/DDBJ databases">
        <title>Deep-cultivation of Planctomycetes and their phenomic and genomic characterization uncovers novel biology.</title>
        <authorList>
            <person name="Wiegand S."/>
            <person name="Jogler M."/>
            <person name="Boedeker C."/>
            <person name="Pinto D."/>
            <person name="Vollmers J."/>
            <person name="Rivas-Marin E."/>
            <person name="Kohn T."/>
            <person name="Peeters S.H."/>
            <person name="Heuer A."/>
            <person name="Rast P."/>
            <person name="Oberbeckmann S."/>
            <person name="Bunk B."/>
            <person name="Jeske O."/>
            <person name="Meyerdierks A."/>
            <person name="Storesund J.E."/>
            <person name="Kallscheuer N."/>
            <person name="Luecker S."/>
            <person name="Lage O.M."/>
            <person name="Pohl T."/>
            <person name="Merkel B.J."/>
            <person name="Hornburger P."/>
            <person name="Mueller R.-W."/>
            <person name="Bruemmer F."/>
            <person name="Labrenz M."/>
            <person name="Spormann A.M."/>
            <person name="Op den Camp H."/>
            <person name="Overmann J."/>
            <person name="Amann R."/>
            <person name="Jetten M.S.M."/>
            <person name="Mascher T."/>
            <person name="Medema M.H."/>
            <person name="Devos D.P."/>
            <person name="Kaster A.-K."/>
            <person name="Ovreas L."/>
            <person name="Rohde M."/>
            <person name="Galperin M.Y."/>
            <person name="Jogler C."/>
        </authorList>
    </citation>
    <scope>NUCLEOTIDE SEQUENCE [LARGE SCALE GENOMIC DNA]</scope>
    <source>
        <strain evidence="3 4">Enr13</strain>
    </source>
</reference>
<dbReference type="Gene3D" id="2.20.25.110">
    <property type="entry name" value="S-adenosyl-L-methionine-dependent methyltransferases"/>
    <property type="match status" value="1"/>
</dbReference>
<keyword evidence="1" id="KW-0808">Transferase</keyword>
<dbReference type="Pfam" id="PF13649">
    <property type="entry name" value="Methyltransf_25"/>
    <property type="match status" value="1"/>
</dbReference>
<dbReference type="Gene3D" id="3.40.50.150">
    <property type="entry name" value="Vaccinia Virus protein VP39"/>
    <property type="match status" value="1"/>
</dbReference>
<gene>
    <name evidence="3" type="ORF">Enr13x_75290</name>
</gene>
<evidence type="ECO:0000256" key="1">
    <source>
        <dbReference type="ARBA" id="ARBA00022679"/>
    </source>
</evidence>
<sequence>MIDTQPQSHVETQWWKTFYDDVAMVVLADQDPDTIRGQVDTITRLTGLSPGQSAMDQCCGLGQHACELASRGVGVIGVDQSALYIDHARQLARQRQVAAEFMVADALMYQHDRPVDVVYNWHSSFGYSPDDAWNQKMLHAAQQSLAAGGTMLLEFPNMLHLLAHFRTSIRSTHPDGVSLTRTSRISASTGTLHQVWEYHKEDRPVRTHESTLRIYLPDQLIQMFRNIGFVNVRAVSPCGDTLTDDSPRCIIVGRNPLDE</sequence>
<dbReference type="InterPro" id="IPR041698">
    <property type="entry name" value="Methyltransf_25"/>
</dbReference>
<proteinExistence type="predicted"/>